<dbReference type="Proteomes" id="UP000677803">
    <property type="component" value="Unassembled WGS sequence"/>
</dbReference>
<organism evidence="2 3">
    <name type="scientific">Menidia menidia</name>
    <name type="common">Atlantic silverside</name>
    <dbReference type="NCBI Taxonomy" id="238744"/>
    <lineage>
        <taxon>Eukaryota</taxon>
        <taxon>Metazoa</taxon>
        <taxon>Chordata</taxon>
        <taxon>Craniata</taxon>
        <taxon>Vertebrata</taxon>
        <taxon>Euteleostomi</taxon>
        <taxon>Actinopterygii</taxon>
        <taxon>Neopterygii</taxon>
        <taxon>Teleostei</taxon>
        <taxon>Neoteleostei</taxon>
        <taxon>Acanthomorphata</taxon>
        <taxon>Ovalentaria</taxon>
        <taxon>Atherinomorphae</taxon>
        <taxon>Atheriniformes</taxon>
        <taxon>Atherinopsidae</taxon>
        <taxon>Menidiinae</taxon>
        <taxon>Menidia</taxon>
    </lineage>
</organism>
<reference evidence="2" key="1">
    <citation type="submission" date="2021-05" db="EMBL/GenBank/DDBJ databases">
        <authorList>
            <person name="Tigano A."/>
        </authorList>
    </citation>
    <scope>NUCLEOTIDE SEQUENCE</scope>
</reference>
<name>A0A8S4AQH5_9TELE</name>
<gene>
    <name evidence="2" type="ORF">MMEN_LOCUS6066</name>
</gene>
<feature type="compositionally biased region" description="Acidic residues" evidence="1">
    <location>
        <begin position="12"/>
        <end position="23"/>
    </location>
</feature>
<keyword evidence="3" id="KW-1185">Reference proteome</keyword>
<evidence type="ECO:0000313" key="3">
    <source>
        <dbReference type="Proteomes" id="UP000677803"/>
    </source>
</evidence>
<comment type="caution">
    <text evidence="2">The sequence shown here is derived from an EMBL/GenBank/DDBJ whole genome shotgun (WGS) entry which is preliminary data.</text>
</comment>
<accession>A0A8S4AQH5</accession>
<proteinExistence type="predicted"/>
<sequence>MQREHEVNVVKEEEEEEEEEEEQVEAHESWRLKQRVNKAVLNGSIFRQFGSELSISCSAESCCHSEKTSAAGSLRRTADILV</sequence>
<feature type="compositionally biased region" description="Basic and acidic residues" evidence="1">
    <location>
        <begin position="1"/>
        <end position="11"/>
    </location>
</feature>
<feature type="region of interest" description="Disordered" evidence="1">
    <location>
        <begin position="1"/>
        <end position="26"/>
    </location>
</feature>
<dbReference type="EMBL" id="CAJRST010005557">
    <property type="protein sequence ID" value="CAG5887612.1"/>
    <property type="molecule type" value="Genomic_DNA"/>
</dbReference>
<evidence type="ECO:0000313" key="2">
    <source>
        <dbReference type="EMBL" id="CAG5887612.1"/>
    </source>
</evidence>
<dbReference type="AlphaFoldDB" id="A0A8S4AQH5"/>
<protein>
    <submittedName>
        <fullName evidence="2">(Atlantic silverside) hypothetical protein</fullName>
    </submittedName>
</protein>
<evidence type="ECO:0000256" key="1">
    <source>
        <dbReference type="SAM" id="MobiDB-lite"/>
    </source>
</evidence>